<reference evidence="2" key="1">
    <citation type="submission" date="2023-06" db="EMBL/GenBank/DDBJ databases">
        <authorList>
            <person name="Zeman M."/>
            <person name="Kubasova T."/>
            <person name="Jahodarova E."/>
            <person name="Nykrynova M."/>
            <person name="Rychlik I."/>
        </authorList>
    </citation>
    <scope>NUCLEOTIDE SEQUENCE</scope>
    <source>
        <strain evidence="2">176_SSukc20</strain>
    </source>
</reference>
<protein>
    <submittedName>
        <fullName evidence="2">Fic family protein</fullName>
    </submittedName>
</protein>
<evidence type="ECO:0000259" key="1">
    <source>
        <dbReference type="PROSITE" id="PS51459"/>
    </source>
</evidence>
<sequence>MWPSVSYEELPWHIDPDERAMISKTARRGIASSYQAAIPAEIASLNLAIPEALSARIGELLVKLARFDELQAVRGYDLPALLLRSESAASSQIEHLTSSVRIVALAELTSEAPANARIVQGNIAAMRTALSLSESTTVDQIRAVHEALIAPTGASFGGEIRDEQVWVGGTAYSPHGALFVPPAPQRLAGALEDLVAFIRRDDINPVAKAAIAHAQFETIHPFIDGNGRTGRVLLHIVLASEGVLSRSTLPVSAGLLHDVDDYMAAIRAYQQGDPMPIVTCTIEALELALVIGGRVSALIDEVMDAWKKDIKERAGSSIWRLPALLAEQPVVTIAFVAEKLGITPRAASTLVGRACAYGMLRPMGSRRRGEYFQSDELIDILEEISSVPGIRRVLASGAQ</sequence>
<gene>
    <name evidence="2" type="ORF">QVN30_04970</name>
</gene>
<proteinExistence type="predicted"/>
<dbReference type="InterPro" id="IPR036597">
    <property type="entry name" value="Fido-like_dom_sf"/>
</dbReference>
<dbReference type="RefSeq" id="WP_289835670.1">
    <property type="nucleotide sequence ID" value="NZ_JAUEIQ010000004.1"/>
</dbReference>
<dbReference type="EMBL" id="JAUEIQ010000004">
    <property type="protein sequence ID" value="MDN0063657.1"/>
    <property type="molecule type" value="Genomic_DNA"/>
</dbReference>
<dbReference type="InterPro" id="IPR003812">
    <property type="entry name" value="Fido"/>
</dbReference>
<dbReference type="PANTHER" id="PTHR13504">
    <property type="entry name" value="FIDO DOMAIN-CONTAINING PROTEIN DDB_G0283145"/>
    <property type="match status" value="1"/>
</dbReference>
<evidence type="ECO:0000313" key="3">
    <source>
        <dbReference type="Proteomes" id="UP001168435"/>
    </source>
</evidence>
<organism evidence="2 3">
    <name type="scientific">Collinsella ihumii</name>
    <dbReference type="NCBI Taxonomy" id="1720204"/>
    <lineage>
        <taxon>Bacteria</taxon>
        <taxon>Bacillati</taxon>
        <taxon>Actinomycetota</taxon>
        <taxon>Coriobacteriia</taxon>
        <taxon>Coriobacteriales</taxon>
        <taxon>Coriobacteriaceae</taxon>
        <taxon>Collinsella</taxon>
    </lineage>
</organism>
<dbReference type="Pfam" id="PF02661">
    <property type="entry name" value="Fic"/>
    <property type="match status" value="1"/>
</dbReference>
<reference evidence="2" key="2">
    <citation type="submission" date="2024-05" db="EMBL/GenBank/DDBJ databases">
        <title>Identification and characterization of horizontal gene transfer across gut microbiota members of farm animals based on homology search.</title>
        <authorList>
            <person name="Schwarzerova J."/>
            <person name="Nykrynova M."/>
            <person name="Jureckova K."/>
            <person name="Cejkova D."/>
            <person name="Rychlik I."/>
        </authorList>
    </citation>
    <scope>NUCLEOTIDE SEQUENCE</scope>
    <source>
        <strain evidence="2">176_SSukc20</strain>
    </source>
</reference>
<dbReference type="Proteomes" id="UP001168435">
    <property type="component" value="Unassembled WGS sequence"/>
</dbReference>
<accession>A0ABT7XE14</accession>
<dbReference type="Gene3D" id="1.10.3290.10">
    <property type="entry name" value="Fido-like domain"/>
    <property type="match status" value="1"/>
</dbReference>
<feature type="domain" description="Fido" evidence="1">
    <location>
        <begin position="136"/>
        <end position="284"/>
    </location>
</feature>
<name>A0ABT7XE14_9ACTN</name>
<evidence type="ECO:0000313" key="2">
    <source>
        <dbReference type="EMBL" id="MDN0063657.1"/>
    </source>
</evidence>
<dbReference type="InterPro" id="IPR040198">
    <property type="entry name" value="Fido_containing"/>
</dbReference>
<dbReference type="PROSITE" id="PS51459">
    <property type="entry name" value="FIDO"/>
    <property type="match status" value="1"/>
</dbReference>
<dbReference type="SUPFAM" id="SSF140931">
    <property type="entry name" value="Fic-like"/>
    <property type="match status" value="1"/>
</dbReference>
<dbReference type="PANTHER" id="PTHR13504:SF38">
    <property type="entry name" value="FIDO DOMAIN-CONTAINING PROTEIN"/>
    <property type="match status" value="1"/>
</dbReference>
<keyword evidence="3" id="KW-1185">Reference proteome</keyword>
<comment type="caution">
    <text evidence="2">The sequence shown here is derived from an EMBL/GenBank/DDBJ whole genome shotgun (WGS) entry which is preliminary data.</text>
</comment>